<sequence>MNFKMKKKHLFVVLFFLGSMLTWGQEVYGGIEIGGKGIKISVIKIEDLQVGQFEIIKTWTRNTNIIKNIDAEGNFTQKDIDETSYIVFDLIEALKKDFSIAAKNIFVIASSSVGVAKNKQDLINKINTLTTRNIDFIASDLESKMIIKGAIPQKEYTNSLILDIGSGSVKGGIVNVEKNNTFSFMPLGMKFGTTTLTERIRKISGSSTFGFVDETNKFKDTLNQAIKTMYNKNPTSKSKSNVYLLGGSVWAFITLSKPYSNEDYEMFTYSDLTQYHKEIMNNYDGYIKRSFVSTEYERVLKTFPRETIIAGSTIINQLVSNLENPESKNYYFVRQGQIAWLLSYIVDSARKSK</sequence>
<dbReference type="EMBL" id="PCMW01000072">
    <property type="protein sequence ID" value="PDS22980.1"/>
    <property type="molecule type" value="Genomic_DNA"/>
</dbReference>
<reference evidence="2 3" key="1">
    <citation type="submission" date="2017-09" db="EMBL/GenBank/DDBJ databases">
        <title>Whole genomes of Flavobacteriaceae.</title>
        <authorList>
            <person name="Stine C."/>
            <person name="Li C."/>
            <person name="Tadesse D."/>
        </authorList>
    </citation>
    <scope>NUCLEOTIDE SEQUENCE [LARGE SCALE GENOMIC DNA]</scope>
    <source>
        <strain evidence="2 3">ATCC 35036</strain>
    </source>
</reference>
<proteinExistence type="predicted"/>
<comment type="caution">
    <text evidence="2">The sequence shown here is derived from an EMBL/GenBank/DDBJ whole genome shotgun (WGS) entry which is preliminary data.</text>
</comment>
<dbReference type="InterPro" id="IPR003695">
    <property type="entry name" value="Ppx_GppA_N"/>
</dbReference>
<dbReference type="OrthoDB" id="915376at2"/>
<name>A0A2H3KGR7_9FLAO</name>
<dbReference type="Gene3D" id="3.30.420.150">
    <property type="entry name" value="Exopolyphosphatase. Domain 2"/>
    <property type="match status" value="1"/>
</dbReference>
<dbReference type="InterPro" id="IPR043129">
    <property type="entry name" value="ATPase_NBD"/>
</dbReference>
<accession>A0A2H3KGR7</accession>
<evidence type="ECO:0000259" key="1">
    <source>
        <dbReference type="Pfam" id="PF02541"/>
    </source>
</evidence>
<protein>
    <recommendedName>
        <fullName evidence="1">Ppx/GppA phosphatase N-terminal domain-containing protein</fullName>
    </recommendedName>
</protein>
<dbReference type="Proteomes" id="UP000220828">
    <property type="component" value="Unassembled WGS sequence"/>
</dbReference>
<evidence type="ECO:0000313" key="2">
    <source>
        <dbReference type="EMBL" id="PDS22980.1"/>
    </source>
</evidence>
<dbReference type="AlphaFoldDB" id="A0A2H3KGR7"/>
<dbReference type="Gene3D" id="3.30.420.40">
    <property type="match status" value="1"/>
</dbReference>
<dbReference type="Pfam" id="PF02541">
    <property type="entry name" value="Ppx-GppA"/>
    <property type="match status" value="1"/>
</dbReference>
<organism evidence="2 3">
    <name type="scientific">Flavobacterium branchiophilum</name>
    <dbReference type="NCBI Taxonomy" id="55197"/>
    <lineage>
        <taxon>Bacteria</taxon>
        <taxon>Pseudomonadati</taxon>
        <taxon>Bacteroidota</taxon>
        <taxon>Flavobacteriia</taxon>
        <taxon>Flavobacteriales</taxon>
        <taxon>Flavobacteriaceae</taxon>
        <taxon>Flavobacterium</taxon>
    </lineage>
</organism>
<feature type="domain" description="Ppx/GppA phosphatase N-terminal" evidence="1">
    <location>
        <begin position="50"/>
        <end position="237"/>
    </location>
</feature>
<gene>
    <name evidence="2" type="ORF">B0A77_11910</name>
</gene>
<evidence type="ECO:0000313" key="3">
    <source>
        <dbReference type="Proteomes" id="UP000220828"/>
    </source>
</evidence>
<dbReference type="SUPFAM" id="SSF53067">
    <property type="entry name" value="Actin-like ATPase domain"/>
    <property type="match status" value="1"/>
</dbReference>